<comment type="caution">
    <text evidence="1">The sequence shown here is derived from an EMBL/GenBank/DDBJ whole genome shotgun (WGS) entry which is preliminary data.</text>
</comment>
<accession>A0A437K8A4</accession>
<dbReference type="RefSeq" id="WP_127739502.1">
    <property type="nucleotide sequence ID" value="NZ_CAJCKN010000007.1"/>
</dbReference>
<dbReference type="GeneID" id="87617153"/>
<sequence>MSHVKQHEVSILDYEKTGHQTIFVQFSGMDAITGKNFAGEVKFVGSMPYGDLIHPKRTFLSTECREHVQAWLIDKYCSGAFN</sequence>
<evidence type="ECO:0000313" key="1">
    <source>
        <dbReference type="EMBL" id="RVT60250.1"/>
    </source>
</evidence>
<name>A0A437K8A4_9BACI</name>
<protein>
    <submittedName>
        <fullName evidence="1">Uncharacterized protein</fullName>
    </submittedName>
</protein>
<organism evidence="1 2">
    <name type="scientific">Niallia taxi</name>
    <dbReference type="NCBI Taxonomy" id="2499688"/>
    <lineage>
        <taxon>Bacteria</taxon>
        <taxon>Bacillati</taxon>
        <taxon>Bacillota</taxon>
        <taxon>Bacilli</taxon>
        <taxon>Bacillales</taxon>
        <taxon>Bacillaceae</taxon>
        <taxon>Niallia</taxon>
    </lineage>
</organism>
<dbReference type="EMBL" id="RZTZ01000007">
    <property type="protein sequence ID" value="RVT60250.1"/>
    <property type="molecule type" value="Genomic_DNA"/>
</dbReference>
<dbReference type="Proteomes" id="UP000288024">
    <property type="component" value="Unassembled WGS sequence"/>
</dbReference>
<keyword evidence="2" id="KW-1185">Reference proteome</keyword>
<dbReference type="AlphaFoldDB" id="A0A437K8A4"/>
<proteinExistence type="predicted"/>
<gene>
    <name evidence="1" type="ORF">EM808_17565</name>
</gene>
<evidence type="ECO:0000313" key="2">
    <source>
        <dbReference type="Proteomes" id="UP000288024"/>
    </source>
</evidence>
<reference evidence="1 2" key="1">
    <citation type="submission" date="2019-01" db="EMBL/GenBank/DDBJ databases">
        <title>Bacillus sp. M5HDSG1-1, whole genome shotgun sequence.</title>
        <authorList>
            <person name="Tuo L."/>
        </authorList>
    </citation>
    <scope>NUCLEOTIDE SEQUENCE [LARGE SCALE GENOMIC DNA]</scope>
    <source>
        <strain evidence="1 2">M5HDSG1-1</strain>
    </source>
</reference>